<sequence length="404" mass="46327">MELGHLKIPKPEMERFNFVHDIATKLSLVYSPIVDNSEIGQNILNQLSLDKRVIALENHMIMKGNSGSRFEIKNLVMWFLWASNEFGQDVAQKNLDLFLDSEKIPVINALWVLGLELENPIQIGDWCTITPIHLMPISPESEHYQKQDFQFSVHAAPKPLAALTSIVYIKKAELEPKLGSDQNKEFWETSNRLQEIALILNSIENISCIPYFQTSYFLPNMPLGVFSGSSGGSPIHDIYGFHRTKVTETLINEMNIIYSAFQKLDPGDKARISLSLSRFSQAKRRIQMTDKILDLCIALEMLLLNDNQNHEQLSLSFRLRGSWLIGKNQESRKLTYNLLKDLYNQRSQVAHNGMFDKKIKIETLIETFPKYVQLTSEIIRSLIILPNPNWNDLLIGTTDHITDK</sequence>
<gene>
    <name evidence="1" type="ORF">EHQ60_05795</name>
</gene>
<proteinExistence type="predicted"/>
<evidence type="ECO:0008006" key="3">
    <source>
        <dbReference type="Google" id="ProtNLM"/>
    </source>
</evidence>
<evidence type="ECO:0000313" key="1">
    <source>
        <dbReference type="EMBL" id="TGL73148.1"/>
    </source>
</evidence>
<comment type="caution">
    <text evidence="1">The sequence shown here is derived from an EMBL/GenBank/DDBJ whole genome shotgun (WGS) entry which is preliminary data.</text>
</comment>
<accession>A0ABY2MQQ4</accession>
<protein>
    <recommendedName>
        <fullName evidence="3">Apea-like HEPN domain-containing protein</fullName>
    </recommendedName>
</protein>
<evidence type="ECO:0000313" key="2">
    <source>
        <dbReference type="Proteomes" id="UP000297352"/>
    </source>
</evidence>
<dbReference type="Proteomes" id="UP000297352">
    <property type="component" value="Unassembled WGS sequence"/>
</dbReference>
<organism evidence="1 2">
    <name type="scientific">Leptospira levettii</name>
    <dbReference type="NCBI Taxonomy" id="2023178"/>
    <lineage>
        <taxon>Bacteria</taxon>
        <taxon>Pseudomonadati</taxon>
        <taxon>Spirochaetota</taxon>
        <taxon>Spirochaetia</taxon>
        <taxon>Leptospirales</taxon>
        <taxon>Leptospiraceae</taxon>
        <taxon>Leptospira</taxon>
    </lineage>
</organism>
<dbReference type="EMBL" id="RQGI01000020">
    <property type="protein sequence ID" value="TGL73148.1"/>
    <property type="molecule type" value="Genomic_DNA"/>
</dbReference>
<reference evidence="2" key="1">
    <citation type="journal article" date="2019" name="PLoS Negl. Trop. Dis.">
        <title>Revisiting the worldwide diversity of Leptospira species in the environment.</title>
        <authorList>
            <person name="Vincent A.T."/>
            <person name="Schiettekatte O."/>
            <person name="Bourhy P."/>
            <person name="Veyrier F.J."/>
            <person name="Picardeau M."/>
        </authorList>
    </citation>
    <scope>NUCLEOTIDE SEQUENCE [LARGE SCALE GENOMIC DNA]</scope>
    <source>
        <strain evidence="2">201702449</strain>
    </source>
</reference>
<keyword evidence="2" id="KW-1185">Reference proteome</keyword>
<dbReference type="RefSeq" id="WP_125169816.1">
    <property type="nucleotide sequence ID" value="NZ_RQGI01000020.1"/>
</dbReference>
<name>A0ABY2MQQ4_9LEPT</name>